<proteinExistence type="predicted"/>
<dbReference type="GO" id="GO:0003700">
    <property type="term" value="F:DNA-binding transcription factor activity"/>
    <property type="evidence" value="ECO:0007669"/>
    <property type="project" value="InterPro"/>
</dbReference>
<dbReference type="GO" id="GO:0005634">
    <property type="term" value="C:nucleus"/>
    <property type="evidence" value="ECO:0007669"/>
    <property type="project" value="UniProtKB-SubCell"/>
</dbReference>
<feature type="domain" description="AP2/ERF" evidence="9">
    <location>
        <begin position="30"/>
        <end position="87"/>
    </location>
</feature>
<dbReference type="InterPro" id="IPR036955">
    <property type="entry name" value="AP2/ERF_dom_sf"/>
</dbReference>
<evidence type="ECO:0000256" key="4">
    <source>
        <dbReference type="ARBA" id="ARBA00023015"/>
    </source>
</evidence>
<sequence>MMKMEDAMKPVQRSIFKRSVNGRGDGGSIRYRGVRRRPWGRYAAEIRDPQTKERKWLGTFDTAEEAACAYDCAARSMRGVEARTNFLYPPLTHDFLNVYTCTKTPNHPHQLISLKDNFESSPPKSSNMFLFHEMDLNTSSESSNNNLSNISCDELLPLTGYYMNHEISHPSVLDSGMEYFFPILPCDSGFLEQALNGFFPKPMPAFKSELLQESKSNVGHDIKLSTCPEDLLNGTTFESTTQSSSEPIHQQISGPMTFHYSDLLNILAANMKNSSALLL</sequence>
<dbReference type="SMART" id="SM00380">
    <property type="entry name" value="AP2"/>
    <property type="match status" value="1"/>
</dbReference>
<comment type="caution">
    <text evidence="10">The sequence shown here is derived from an EMBL/GenBank/DDBJ whole genome shotgun (WGS) entry which is preliminary data.</text>
</comment>
<keyword evidence="11" id="KW-1185">Reference proteome</keyword>
<gene>
    <name evidence="10" type="ORF">RDI58_010650</name>
</gene>
<dbReference type="SUPFAM" id="SSF54171">
    <property type="entry name" value="DNA-binding domain"/>
    <property type="match status" value="1"/>
</dbReference>
<evidence type="ECO:0000313" key="10">
    <source>
        <dbReference type="EMBL" id="KAK6791569.1"/>
    </source>
</evidence>
<protein>
    <recommendedName>
        <fullName evidence="9">AP2/ERF domain-containing protein</fullName>
    </recommendedName>
</protein>
<evidence type="ECO:0000313" key="11">
    <source>
        <dbReference type="Proteomes" id="UP001371456"/>
    </source>
</evidence>
<comment type="subcellular location">
    <subcellularLocation>
        <location evidence="1">Nucleus</location>
    </subcellularLocation>
</comment>
<dbReference type="PROSITE" id="PS51032">
    <property type="entry name" value="AP2_ERF"/>
    <property type="match status" value="1"/>
</dbReference>
<evidence type="ECO:0000256" key="8">
    <source>
        <dbReference type="ARBA" id="ARBA00023242"/>
    </source>
</evidence>
<dbReference type="InterPro" id="IPR016177">
    <property type="entry name" value="DNA-bd_dom_sf"/>
</dbReference>
<dbReference type="Pfam" id="PF00847">
    <property type="entry name" value="AP2"/>
    <property type="match status" value="1"/>
</dbReference>
<accession>A0AAN8TRB4</accession>
<evidence type="ECO:0000256" key="6">
    <source>
        <dbReference type="ARBA" id="ARBA00023159"/>
    </source>
</evidence>
<name>A0AAN8TRB4_SOLBU</name>
<dbReference type="GO" id="GO:0003677">
    <property type="term" value="F:DNA binding"/>
    <property type="evidence" value="ECO:0007669"/>
    <property type="project" value="UniProtKB-KW"/>
</dbReference>
<keyword evidence="8" id="KW-0539">Nucleus</keyword>
<dbReference type="GO" id="GO:0009873">
    <property type="term" value="P:ethylene-activated signaling pathway"/>
    <property type="evidence" value="ECO:0007669"/>
    <property type="project" value="UniProtKB-KW"/>
</dbReference>
<reference evidence="10 11" key="1">
    <citation type="submission" date="2024-02" db="EMBL/GenBank/DDBJ databases">
        <title>de novo genome assembly of Solanum bulbocastanum strain 11H21.</title>
        <authorList>
            <person name="Hosaka A.J."/>
        </authorList>
    </citation>
    <scope>NUCLEOTIDE SEQUENCE [LARGE SCALE GENOMIC DNA]</scope>
    <source>
        <tissue evidence="10">Young leaves</tissue>
    </source>
</reference>
<evidence type="ECO:0000256" key="3">
    <source>
        <dbReference type="ARBA" id="ARBA00022821"/>
    </source>
</evidence>
<evidence type="ECO:0000256" key="2">
    <source>
        <dbReference type="ARBA" id="ARBA00022745"/>
    </source>
</evidence>
<keyword evidence="6" id="KW-0010">Activator</keyword>
<evidence type="ECO:0000259" key="9">
    <source>
        <dbReference type="PROSITE" id="PS51032"/>
    </source>
</evidence>
<evidence type="ECO:0000256" key="1">
    <source>
        <dbReference type="ARBA" id="ARBA00004123"/>
    </source>
</evidence>
<dbReference type="GO" id="GO:0006952">
    <property type="term" value="P:defense response"/>
    <property type="evidence" value="ECO:0007669"/>
    <property type="project" value="UniProtKB-KW"/>
</dbReference>
<dbReference type="EMBL" id="JBANQN010000004">
    <property type="protein sequence ID" value="KAK6791569.1"/>
    <property type="molecule type" value="Genomic_DNA"/>
</dbReference>
<dbReference type="FunFam" id="3.30.730.10:FF:000001">
    <property type="entry name" value="Ethylene-responsive transcription factor 2"/>
    <property type="match status" value="1"/>
</dbReference>
<dbReference type="AlphaFoldDB" id="A0AAN8TRB4"/>
<keyword evidence="7" id="KW-0804">Transcription</keyword>
<keyword evidence="5" id="KW-0238">DNA-binding</keyword>
<evidence type="ECO:0000256" key="7">
    <source>
        <dbReference type="ARBA" id="ARBA00023163"/>
    </source>
</evidence>
<dbReference type="CDD" id="cd00018">
    <property type="entry name" value="AP2"/>
    <property type="match status" value="1"/>
</dbReference>
<dbReference type="PRINTS" id="PR00367">
    <property type="entry name" value="ETHRSPELEMNT"/>
</dbReference>
<keyword evidence="3" id="KW-0611">Plant defense</keyword>
<dbReference type="PANTHER" id="PTHR31677:SF245">
    <property type="entry name" value="ETHYLENE-RESPONSIVE TRANSCRIPTION FACTOR ESR1"/>
    <property type="match status" value="1"/>
</dbReference>
<dbReference type="PANTHER" id="PTHR31677">
    <property type="entry name" value="AP2 DOMAIN CLASS TRANSCRIPTION FACTOR"/>
    <property type="match status" value="1"/>
</dbReference>
<dbReference type="Proteomes" id="UP001371456">
    <property type="component" value="Unassembled WGS sequence"/>
</dbReference>
<evidence type="ECO:0000256" key="5">
    <source>
        <dbReference type="ARBA" id="ARBA00023125"/>
    </source>
</evidence>
<keyword evidence="4" id="KW-0805">Transcription regulation</keyword>
<keyword evidence="2" id="KW-0936">Ethylene signaling pathway</keyword>
<dbReference type="InterPro" id="IPR001471">
    <property type="entry name" value="AP2/ERF_dom"/>
</dbReference>
<dbReference type="Gene3D" id="3.30.730.10">
    <property type="entry name" value="AP2/ERF domain"/>
    <property type="match status" value="1"/>
</dbReference>
<organism evidence="10 11">
    <name type="scientific">Solanum bulbocastanum</name>
    <name type="common">Wild potato</name>
    <dbReference type="NCBI Taxonomy" id="147425"/>
    <lineage>
        <taxon>Eukaryota</taxon>
        <taxon>Viridiplantae</taxon>
        <taxon>Streptophyta</taxon>
        <taxon>Embryophyta</taxon>
        <taxon>Tracheophyta</taxon>
        <taxon>Spermatophyta</taxon>
        <taxon>Magnoliopsida</taxon>
        <taxon>eudicotyledons</taxon>
        <taxon>Gunneridae</taxon>
        <taxon>Pentapetalae</taxon>
        <taxon>asterids</taxon>
        <taxon>lamiids</taxon>
        <taxon>Solanales</taxon>
        <taxon>Solanaceae</taxon>
        <taxon>Solanoideae</taxon>
        <taxon>Solaneae</taxon>
        <taxon>Solanum</taxon>
    </lineage>
</organism>